<dbReference type="Proteomes" id="UP000614460">
    <property type="component" value="Unassembled WGS sequence"/>
</dbReference>
<dbReference type="PROSITE" id="PS51257">
    <property type="entry name" value="PROKAR_LIPOPROTEIN"/>
    <property type="match status" value="1"/>
</dbReference>
<reference evidence="3" key="1">
    <citation type="journal article" date="2014" name="Int. J. Syst. Evol. Microbiol.">
        <title>Complete genome sequence of Corynebacterium casei LMG S-19264T (=DSM 44701T), isolated from a smear-ripened cheese.</title>
        <authorList>
            <consortium name="US DOE Joint Genome Institute (JGI-PGF)"/>
            <person name="Walter F."/>
            <person name="Albersmeier A."/>
            <person name="Kalinowski J."/>
            <person name="Ruckert C."/>
        </authorList>
    </citation>
    <scope>NUCLEOTIDE SEQUENCE</scope>
    <source>
        <strain evidence="3">CGMCC 1.15966</strain>
    </source>
</reference>
<dbReference type="RefSeq" id="WP_182498992.1">
    <property type="nucleotide sequence ID" value="NZ_BMKM01000002.1"/>
</dbReference>
<evidence type="ECO:0000313" key="3">
    <source>
        <dbReference type="EMBL" id="GGE16819.1"/>
    </source>
</evidence>
<dbReference type="Pfam" id="PF14274">
    <property type="entry name" value="BT_3044-like_C"/>
    <property type="match status" value="1"/>
</dbReference>
<accession>A0A8H9FZ74</accession>
<keyword evidence="4" id="KW-1185">Reference proteome</keyword>
<evidence type="ECO:0008006" key="5">
    <source>
        <dbReference type="Google" id="ProtNLM"/>
    </source>
</evidence>
<evidence type="ECO:0000313" key="4">
    <source>
        <dbReference type="Proteomes" id="UP000614460"/>
    </source>
</evidence>
<dbReference type="InterPro" id="IPR025371">
    <property type="entry name" value="BT_3044-like_C"/>
</dbReference>
<dbReference type="Gene3D" id="2.60.40.1740">
    <property type="entry name" value="hypothetical protein (bacova_03559)"/>
    <property type="match status" value="1"/>
</dbReference>
<dbReference type="Pfam" id="PF08522">
    <property type="entry name" value="BT_3987-like_N"/>
    <property type="match status" value="1"/>
</dbReference>
<gene>
    <name evidence="3" type="ORF">GCM10011516_13170</name>
</gene>
<dbReference type="InterPro" id="IPR013728">
    <property type="entry name" value="BT_3987-like_N"/>
</dbReference>
<proteinExistence type="predicted"/>
<feature type="domain" description="BT-3044-like C-terminal" evidence="2">
    <location>
        <begin position="173"/>
        <end position="311"/>
    </location>
</feature>
<sequence length="323" mass="36571">MKRKNININKFNTGFWKTVLFGGLVLSIFQSCNDDEVYEKEQYKNVFALISESDNVARKFHKLGEESLGYVAASLGGTEPIEKGIEISLVEDKTLIDQFNLVNFDTDVSKYVRPLPADKYDIASLKFNIPAGEISGRLPIKIRPDGLSPDSSYFIPLRVQSFSAYEANPKKSYILYSVRTKNYYAQSDGTSIYSMRGKYREQGSASELEMPGNKVMHPITKNSVRVMAGNEAFESNANVINQGAILIEVGSDNKLTIKPYKNIVVTQVNGDPDFPNIFKIDDDGFKTYKTFLLRYNYVSGNTVVEMKEELRLEFKEEDEIENK</sequence>
<protein>
    <recommendedName>
        <fullName evidence="5">DUF4361 domain-containing protein</fullName>
    </recommendedName>
</protein>
<dbReference type="EMBL" id="BMKM01000002">
    <property type="protein sequence ID" value="GGE16819.1"/>
    <property type="molecule type" value="Genomic_DNA"/>
</dbReference>
<dbReference type="AlphaFoldDB" id="A0A8H9FZ74"/>
<comment type="caution">
    <text evidence="3">The sequence shown here is derived from an EMBL/GenBank/DDBJ whole genome shotgun (WGS) entry which is preliminary data.</text>
</comment>
<organism evidence="3 4">
    <name type="scientific">Sphingobacterium cellulitidis</name>
    <dbReference type="NCBI Taxonomy" id="1768011"/>
    <lineage>
        <taxon>Bacteria</taxon>
        <taxon>Pseudomonadati</taxon>
        <taxon>Bacteroidota</taxon>
        <taxon>Sphingobacteriia</taxon>
        <taxon>Sphingobacteriales</taxon>
        <taxon>Sphingobacteriaceae</taxon>
        <taxon>Sphingobacterium</taxon>
    </lineage>
</organism>
<feature type="domain" description="BT-3987-like N-terminal" evidence="1">
    <location>
        <begin position="49"/>
        <end position="164"/>
    </location>
</feature>
<evidence type="ECO:0000259" key="1">
    <source>
        <dbReference type="Pfam" id="PF08522"/>
    </source>
</evidence>
<reference evidence="3" key="2">
    <citation type="submission" date="2020-09" db="EMBL/GenBank/DDBJ databases">
        <authorList>
            <person name="Sun Q."/>
            <person name="Zhou Y."/>
        </authorList>
    </citation>
    <scope>NUCLEOTIDE SEQUENCE</scope>
    <source>
        <strain evidence="3">CGMCC 1.15966</strain>
    </source>
</reference>
<evidence type="ECO:0000259" key="2">
    <source>
        <dbReference type="Pfam" id="PF14274"/>
    </source>
</evidence>
<name>A0A8H9FZ74_9SPHI</name>